<evidence type="ECO:0000313" key="3">
    <source>
        <dbReference type="EMBL" id="KIW06134.1"/>
    </source>
</evidence>
<dbReference type="PANTHER" id="PTHR16151:SF2">
    <property type="entry name" value="HAUS AUGMIN-LIKE COMPLEX SUBUNIT 6"/>
    <property type="match status" value="1"/>
</dbReference>
<dbReference type="Pfam" id="PF14661">
    <property type="entry name" value="HAUS6_N"/>
    <property type="match status" value="1"/>
</dbReference>
<feature type="domain" description="HAUS augmin-like complex subunit 6 N-terminal" evidence="2">
    <location>
        <begin position="34"/>
        <end position="265"/>
    </location>
</feature>
<gene>
    <name evidence="3" type="ORF">PV09_03297</name>
</gene>
<feature type="region of interest" description="Disordered" evidence="1">
    <location>
        <begin position="687"/>
        <end position="743"/>
    </location>
</feature>
<dbReference type="STRING" id="253628.A0A0D2B4I0"/>
<dbReference type="VEuPathDB" id="FungiDB:PV09_03297"/>
<evidence type="ECO:0000259" key="2">
    <source>
        <dbReference type="Pfam" id="PF14661"/>
    </source>
</evidence>
<dbReference type="AlphaFoldDB" id="A0A0D2B4I0"/>
<organism evidence="3 4">
    <name type="scientific">Verruconis gallopava</name>
    <dbReference type="NCBI Taxonomy" id="253628"/>
    <lineage>
        <taxon>Eukaryota</taxon>
        <taxon>Fungi</taxon>
        <taxon>Dikarya</taxon>
        <taxon>Ascomycota</taxon>
        <taxon>Pezizomycotina</taxon>
        <taxon>Dothideomycetes</taxon>
        <taxon>Pleosporomycetidae</taxon>
        <taxon>Venturiales</taxon>
        <taxon>Sympoventuriaceae</taxon>
        <taxon>Verruconis</taxon>
    </lineage>
</organism>
<dbReference type="RefSeq" id="XP_016216003.1">
    <property type="nucleotide sequence ID" value="XM_016356480.1"/>
</dbReference>
<dbReference type="GeneID" id="27311270"/>
<dbReference type="GO" id="GO:1990498">
    <property type="term" value="C:mitotic spindle microtubule"/>
    <property type="evidence" value="ECO:0007669"/>
    <property type="project" value="TreeGrafter"/>
</dbReference>
<sequence>MSRPAPVAVVSGAVTPNTGSFLCSEKHPLAELLVINLRLLDLHLRDDWPGITAKTFSTKDTQQSQKLRIKCTEWMLYRLFELWDPDETRDKLQPFFPPLEPLQSLNLRAALFRCLNELKKNGVLARESVLRKTMLDECKGEKFMELLVIFSTLVLRKVDASSVPKKARSTAYRIATAPVLSAAQQGSLIPLSVAHIASLRNILKTRQEKRQRYAQFEELLDCKRHQLRQRVKSSVQSKRRESNVNEEMHIKKVIVDNWAGNQSKWAQALLTGDDIKAGDLPLQMPFHDLWPIISDGGSLDGDATNMGLLTNLQKRVQTQKERLSMWQEFQENLKDDEHDGVRDATEKTVKITNFKFDRHQRFQFIPGRVIDGSRQTPSAINETYSGILHSLRAELNDASKLRRTGGPGWTEKYVRRSEFQDHDVFSPIKSSSSVMMTGQAKKLDITQNQPTLHPLSTVERSNINGFKIHRLGRNDSKSDSTNFSTTMEPSTGYRRTRDILTGENRQPTRSATPEMVASPINITQPSPENSTDVTVADHIISSIVNATPSPAKQSYLSLTERTRMSMAFLNGGNNAAESSETDIVIPSANSSELDPKELPPSNNVQRRVSLLERTRLSMAAIPAQAPKSRKSLATKQKRESLYPINQFETPGKPHRPPSPRRDATPTEKLFSDDAEYASVFKSRPRVALSPVFSPEDAERLSLGGQSPKLDLDEIDRAEEEDDAGQISGFRTSPLATRRRMAAG</sequence>
<dbReference type="InterPro" id="IPR028163">
    <property type="entry name" value="HAUS_6_N"/>
</dbReference>
<accession>A0A0D2B4I0</accession>
<dbReference type="GO" id="GO:0051225">
    <property type="term" value="P:spindle assembly"/>
    <property type="evidence" value="ECO:0007669"/>
    <property type="project" value="InterPro"/>
</dbReference>
<dbReference type="GO" id="GO:0008017">
    <property type="term" value="F:microtubule binding"/>
    <property type="evidence" value="ECO:0007669"/>
    <property type="project" value="TreeGrafter"/>
</dbReference>
<dbReference type="Proteomes" id="UP000053259">
    <property type="component" value="Unassembled WGS sequence"/>
</dbReference>
<dbReference type="InterPro" id="IPR026797">
    <property type="entry name" value="HAUS_6"/>
</dbReference>
<evidence type="ECO:0000256" key="1">
    <source>
        <dbReference type="SAM" id="MobiDB-lite"/>
    </source>
</evidence>
<name>A0A0D2B4I0_9PEZI</name>
<feature type="compositionally biased region" description="Polar residues" evidence="1">
    <location>
        <begin position="479"/>
        <end position="489"/>
    </location>
</feature>
<feature type="region of interest" description="Disordered" evidence="1">
    <location>
        <begin position="470"/>
        <end position="491"/>
    </location>
</feature>
<keyword evidence="4" id="KW-1185">Reference proteome</keyword>
<reference evidence="3 4" key="1">
    <citation type="submission" date="2015-01" db="EMBL/GenBank/DDBJ databases">
        <title>The Genome Sequence of Ochroconis gallopava CBS43764.</title>
        <authorList>
            <consortium name="The Broad Institute Genomics Platform"/>
            <person name="Cuomo C."/>
            <person name="de Hoog S."/>
            <person name="Gorbushina A."/>
            <person name="Stielow B."/>
            <person name="Teixiera M."/>
            <person name="Abouelleil A."/>
            <person name="Chapman S.B."/>
            <person name="Priest M."/>
            <person name="Young S.K."/>
            <person name="Wortman J."/>
            <person name="Nusbaum C."/>
            <person name="Birren B."/>
        </authorList>
    </citation>
    <scope>NUCLEOTIDE SEQUENCE [LARGE SCALE GENOMIC DNA]</scope>
    <source>
        <strain evidence="3 4">CBS 43764</strain>
    </source>
</reference>
<evidence type="ECO:0000313" key="4">
    <source>
        <dbReference type="Proteomes" id="UP000053259"/>
    </source>
</evidence>
<proteinExistence type="predicted"/>
<dbReference type="HOGENOM" id="CLU_013984_0_1_1"/>
<dbReference type="OrthoDB" id="5575722at2759"/>
<feature type="region of interest" description="Disordered" evidence="1">
    <location>
        <begin position="619"/>
        <end position="667"/>
    </location>
</feature>
<protein>
    <recommendedName>
        <fullName evidence="2">HAUS augmin-like complex subunit 6 N-terminal domain-containing protein</fullName>
    </recommendedName>
</protein>
<dbReference type="EMBL" id="KN847536">
    <property type="protein sequence ID" value="KIW06134.1"/>
    <property type="molecule type" value="Genomic_DNA"/>
</dbReference>
<dbReference type="GO" id="GO:0070652">
    <property type="term" value="C:HAUS complex"/>
    <property type="evidence" value="ECO:0007669"/>
    <property type="project" value="InterPro"/>
</dbReference>
<dbReference type="InParanoid" id="A0A0D2B4I0"/>
<feature type="compositionally biased region" description="Acidic residues" evidence="1">
    <location>
        <begin position="712"/>
        <end position="723"/>
    </location>
</feature>
<dbReference type="PANTHER" id="PTHR16151">
    <property type="entry name" value="HAUS AUGMIN-LIKE COMPLEX SUBUNIT 6"/>
    <property type="match status" value="1"/>
</dbReference>